<dbReference type="PANTHER" id="PTHR10751">
    <property type="entry name" value="GUANYLATE BINDING PROTEIN"/>
    <property type="match status" value="1"/>
</dbReference>
<reference evidence="3" key="1">
    <citation type="submission" date="2025-08" db="UniProtKB">
        <authorList>
            <consortium name="RefSeq"/>
        </authorList>
    </citation>
    <scope>IDENTIFICATION</scope>
    <source>
        <tissue evidence="3">Gonads</tissue>
    </source>
</reference>
<dbReference type="GO" id="GO:0003924">
    <property type="term" value="F:GTPase activity"/>
    <property type="evidence" value="ECO:0007669"/>
    <property type="project" value="InterPro"/>
</dbReference>
<dbReference type="InParanoid" id="A0A1S3J0F4"/>
<dbReference type="Proteomes" id="UP000085678">
    <property type="component" value="Unplaced"/>
</dbReference>
<organism evidence="2 3">
    <name type="scientific">Lingula anatina</name>
    <name type="common">Brachiopod</name>
    <name type="synonym">Lingula unguis</name>
    <dbReference type="NCBI Taxonomy" id="7574"/>
    <lineage>
        <taxon>Eukaryota</taxon>
        <taxon>Metazoa</taxon>
        <taxon>Spiralia</taxon>
        <taxon>Lophotrochozoa</taxon>
        <taxon>Brachiopoda</taxon>
        <taxon>Linguliformea</taxon>
        <taxon>Lingulata</taxon>
        <taxon>Lingulida</taxon>
        <taxon>Linguloidea</taxon>
        <taxon>Lingulidae</taxon>
        <taxon>Lingula</taxon>
    </lineage>
</organism>
<proteinExistence type="predicted"/>
<protein>
    <submittedName>
        <fullName evidence="3">Myosin-4 isoform X1</fullName>
    </submittedName>
</protein>
<dbReference type="GO" id="GO:0005525">
    <property type="term" value="F:GTP binding"/>
    <property type="evidence" value="ECO:0007669"/>
    <property type="project" value="InterPro"/>
</dbReference>
<accession>A0A1S3J0F4</accession>
<dbReference type="RefSeq" id="XP_013403925.1">
    <property type="nucleotide sequence ID" value="XM_013548471.1"/>
</dbReference>
<sequence length="505" mass="58733">MTVGSKITGDQLATMLKDYVKAVNDPDTIPAVKSAWDASVELRCKKILEDMVVKYNTDMTAAIEEACLRGSEMDPMEERSDPENATGTSLMSIHDTVMNNVRNELNKQIRFLGWDKDNQDHSTLLFDLNERMVKRDSQGQENSNIVGGELFRYIQKNRDRSRRYCDKVFKRLLDELKKRLYPIPDGYTKEKLDADMAQLKESYSQQAIGPMKLDVLRERLDSSDMPGFFQMCVQIEELQRDVAKAKKKQEMSDLKLEKQSKELQYLCDESARKETKYKKDLEKVSQNHETALRKQKEEHDNERRRLNGRIQDLEETNHINAAERAKQIEELQRDVAKAKKKQEMSDLKLEKQSKELQYLCDESARKETKYKKDLEKVSQNHETALRKQKEEHDNERRRLNGKIQDLEKKNHTIAAEWAKAEKEGAGAAVSAYLQGLAFRGSQIEIQRLSQENKQLRTKLGITQRDLNTQEEELRGARAEANRNAQYAQDLKRRGVVGRLFNWEPN</sequence>
<name>A0A1S3J0F4_LINAN</name>
<feature type="region of interest" description="Disordered" evidence="1">
    <location>
        <begin position="375"/>
        <end position="396"/>
    </location>
</feature>
<gene>
    <name evidence="3" type="primary">LOC106169114</name>
</gene>
<evidence type="ECO:0000313" key="3">
    <source>
        <dbReference type="RefSeq" id="XP_013403925.1"/>
    </source>
</evidence>
<evidence type="ECO:0000313" key="2">
    <source>
        <dbReference type="Proteomes" id="UP000085678"/>
    </source>
</evidence>
<dbReference type="SUPFAM" id="SSF48340">
    <property type="entry name" value="Interferon-induced guanylate-binding protein 1 (GBP1), C-terminal domain"/>
    <property type="match status" value="1"/>
</dbReference>
<feature type="region of interest" description="Disordered" evidence="1">
    <location>
        <begin position="282"/>
        <end position="304"/>
    </location>
</feature>
<keyword evidence="2" id="KW-1185">Reference proteome</keyword>
<dbReference type="InterPro" id="IPR036543">
    <property type="entry name" value="Guanylate-bd_C_sf"/>
</dbReference>
<dbReference type="KEGG" id="lak:106169114"/>
<dbReference type="GeneID" id="106169114"/>
<dbReference type="AlphaFoldDB" id="A0A1S3J0F4"/>
<evidence type="ECO:0000256" key="1">
    <source>
        <dbReference type="SAM" id="MobiDB-lite"/>
    </source>
</evidence>